<dbReference type="EMBL" id="JAFBFI010000045">
    <property type="protein sequence ID" value="MBM7694891.1"/>
    <property type="molecule type" value="Genomic_DNA"/>
</dbReference>
<comment type="caution">
    <text evidence="2">The sequence shown here is derived from an EMBL/GenBank/DDBJ whole genome shotgun (WGS) entry which is preliminary data.</text>
</comment>
<evidence type="ECO:0000259" key="1">
    <source>
        <dbReference type="SMART" id="SM00387"/>
    </source>
</evidence>
<sequence length="132" mass="14311">MMETVKIHQEWDIVEARKKGREMSKVIGFGAVDQTRITTSVSELARNIYLYAGSGEITFHPIEEGSTKGLKISAIDKGPGIVDIKKALEAGYTTSGGLGAGVPGVKRLMDEFLIDSTVGEGTTIVVKKWLKR</sequence>
<dbReference type="SUPFAM" id="SSF55874">
    <property type="entry name" value="ATPase domain of HSP90 chaperone/DNA topoisomerase II/histidine kinase"/>
    <property type="match status" value="1"/>
</dbReference>
<dbReference type="CDD" id="cd16934">
    <property type="entry name" value="HATPase_RsbT-like"/>
    <property type="match status" value="1"/>
</dbReference>
<protein>
    <submittedName>
        <fullName evidence="2">Serine/threonine-protein kinase RsbT</fullName>
        <ecNumber evidence="2">2.7.11.1</ecNumber>
    </submittedName>
</protein>
<dbReference type="EC" id="2.7.11.1" evidence="2"/>
<keyword evidence="3" id="KW-1185">Reference proteome</keyword>
<organism evidence="2 3">
    <name type="scientific">Peribacillus deserti</name>
    <dbReference type="NCBI Taxonomy" id="673318"/>
    <lineage>
        <taxon>Bacteria</taxon>
        <taxon>Bacillati</taxon>
        <taxon>Bacillota</taxon>
        <taxon>Bacilli</taxon>
        <taxon>Bacillales</taxon>
        <taxon>Bacillaceae</taxon>
        <taxon>Peribacillus</taxon>
    </lineage>
</organism>
<name>A0ABS2QNY4_9BACI</name>
<reference evidence="2 3" key="1">
    <citation type="submission" date="2021-01" db="EMBL/GenBank/DDBJ databases">
        <title>Genomic Encyclopedia of Type Strains, Phase IV (KMG-IV): sequencing the most valuable type-strain genomes for metagenomic binning, comparative biology and taxonomic classification.</title>
        <authorList>
            <person name="Goeker M."/>
        </authorList>
    </citation>
    <scope>NUCLEOTIDE SEQUENCE [LARGE SCALE GENOMIC DNA]</scope>
    <source>
        <strain evidence="2 3">DSM 105482</strain>
    </source>
</reference>
<dbReference type="SMART" id="SM00387">
    <property type="entry name" value="HATPase_c"/>
    <property type="match status" value="1"/>
</dbReference>
<feature type="domain" description="Histidine kinase/HSP90-like ATPase" evidence="1">
    <location>
        <begin position="32"/>
        <end position="132"/>
    </location>
</feature>
<dbReference type="InterPro" id="IPR036890">
    <property type="entry name" value="HATPase_C_sf"/>
</dbReference>
<dbReference type="Pfam" id="PF02518">
    <property type="entry name" value="HATPase_c"/>
    <property type="match status" value="1"/>
</dbReference>
<keyword evidence="2" id="KW-0808">Transferase</keyword>
<proteinExistence type="predicted"/>
<dbReference type="Proteomes" id="UP000823486">
    <property type="component" value="Unassembled WGS sequence"/>
</dbReference>
<evidence type="ECO:0000313" key="2">
    <source>
        <dbReference type="EMBL" id="MBM7694891.1"/>
    </source>
</evidence>
<keyword evidence="2" id="KW-0418">Kinase</keyword>
<dbReference type="RefSeq" id="WP_204548569.1">
    <property type="nucleotide sequence ID" value="NZ_JAFBFI010000045.1"/>
</dbReference>
<dbReference type="GO" id="GO:0004674">
    <property type="term" value="F:protein serine/threonine kinase activity"/>
    <property type="evidence" value="ECO:0007669"/>
    <property type="project" value="UniProtKB-EC"/>
</dbReference>
<accession>A0ABS2QNY4</accession>
<evidence type="ECO:0000313" key="3">
    <source>
        <dbReference type="Proteomes" id="UP000823486"/>
    </source>
</evidence>
<dbReference type="Gene3D" id="3.30.565.10">
    <property type="entry name" value="Histidine kinase-like ATPase, C-terminal domain"/>
    <property type="match status" value="1"/>
</dbReference>
<gene>
    <name evidence="2" type="ORF">JOC77_004370</name>
</gene>
<dbReference type="InterPro" id="IPR003594">
    <property type="entry name" value="HATPase_dom"/>
</dbReference>